<dbReference type="GO" id="GO:0039615">
    <property type="term" value="C:T=1 icosahedral viral capsid"/>
    <property type="evidence" value="ECO:0007669"/>
    <property type="project" value="UniProtKB-KW"/>
</dbReference>
<feature type="region of interest" description="Disordered" evidence="5">
    <location>
        <begin position="257"/>
        <end position="402"/>
    </location>
</feature>
<dbReference type="Pfam" id="PF08398">
    <property type="entry name" value="Phospholip_A2_4"/>
    <property type="match status" value="1"/>
</dbReference>
<evidence type="ECO:0000256" key="5">
    <source>
        <dbReference type="SAM" id="MobiDB-lite"/>
    </source>
</evidence>
<feature type="region of interest" description="Disordered" evidence="5">
    <location>
        <begin position="42"/>
        <end position="63"/>
    </location>
</feature>
<evidence type="ECO:0000259" key="6">
    <source>
        <dbReference type="Pfam" id="PF08398"/>
    </source>
</evidence>
<keyword evidence="2" id="KW-1140">T=1 icosahedral capsid protein</keyword>
<dbReference type="EMBL" id="KX145610">
    <property type="protein sequence ID" value="ARV85921.1"/>
    <property type="molecule type" value="Genomic_DNA"/>
</dbReference>
<feature type="domain" description="Phospholipase A2-like" evidence="6">
    <location>
        <begin position="157"/>
        <end position="210"/>
    </location>
</feature>
<evidence type="ECO:0000256" key="3">
    <source>
        <dbReference type="ARBA" id="ARBA00022561"/>
    </source>
</evidence>
<evidence type="ECO:0000256" key="1">
    <source>
        <dbReference type="ARBA" id="ARBA00004328"/>
    </source>
</evidence>
<dbReference type="InterPro" id="IPR016184">
    <property type="entry name" value="Capsid/spike_ssDNA_virus"/>
</dbReference>
<dbReference type="Pfam" id="PF02336">
    <property type="entry name" value="Denso_VP4"/>
    <property type="match status" value="1"/>
</dbReference>
<accession>A0A218L3Q4</accession>
<organism evidence="7">
    <name type="scientific">Acheta domestica densovirus</name>
    <dbReference type="NCBI Taxonomy" id="185639"/>
    <lineage>
        <taxon>Viruses</taxon>
        <taxon>Monodnaviria</taxon>
        <taxon>Shotokuvirae</taxon>
        <taxon>Cossaviricota</taxon>
        <taxon>Quintoviricetes</taxon>
        <taxon>Piccovirales</taxon>
        <taxon>Parvoviridae</taxon>
        <taxon>Densovirinae</taxon>
        <taxon>Scindoambidensovirus</taxon>
        <taxon>Scindoambidensovirus orthopteran1</taxon>
    </lineage>
</organism>
<keyword evidence="3" id="KW-0167">Capsid protein</keyword>
<comment type="subcellular location">
    <subcellularLocation>
        <location evidence="1">Virion</location>
    </subcellularLocation>
</comment>
<evidence type="ECO:0000313" key="7">
    <source>
        <dbReference type="EMBL" id="ARV85921.1"/>
    </source>
</evidence>
<dbReference type="SUPFAM" id="SSF88645">
    <property type="entry name" value="ssDNA viruses"/>
    <property type="match status" value="1"/>
</dbReference>
<dbReference type="GO" id="GO:0005198">
    <property type="term" value="F:structural molecule activity"/>
    <property type="evidence" value="ECO:0007669"/>
    <property type="project" value="InterPro"/>
</dbReference>
<feature type="compositionally biased region" description="Acidic residues" evidence="5">
    <location>
        <begin position="284"/>
        <end position="302"/>
    </location>
</feature>
<dbReference type="InterPro" id="IPR003433">
    <property type="entry name" value="Capsid_VP4_densovirus"/>
</dbReference>
<evidence type="ECO:0000256" key="4">
    <source>
        <dbReference type="ARBA" id="ARBA00022844"/>
    </source>
</evidence>
<reference evidence="7" key="1">
    <citation type="submission" date="2016-04" db="EMBL/GenBank/DDBJ databases">
        <title>Investigation of virus gene expression using insect transcriptome data.</title>
        <authorList>
            <consortium name="The 1KITE consortium"/>
            <person name="Zhou C."/>
            <person name="Liu S."/>
            <person name="Song W."/>
            <person name="Meng G."/>
            <person name="Yang C."/>
            <person name="Ma J."/>
            <person name="Wang L."/>
            <person name="Gao S."/>
            <person name="Zhao Y."/>
            <person name="Wang H."/>
            <person name="Zhou X."/>
        </authorList>
    </citation>
    <scope>NUCLEOTIDE SEQUENCE</scope>
    <source>
        <strain evidence="7">AdDNV_1KITE</strain>
    </source>
</reference>
<protein>
    <submittedName>
        <fullName evidence="7">Structural protein VP1</fullName>
    </submittedName>
</protein>
<keyword evidence="4" id="KW-0946">Virion</keyword>
<name>A0A218L3Q4_9VIRU</name>
<dbReference type="InterPro" id="IPR013607">
    <property type="entry name" value="Phospholipase_A2-like"/>
</dbReference>
<proteinExistence type="predicted"/>
<sequence length="816" mass="88153">MSDVFTDLTLRDFSLGTNNLPLANTPKLRNRFGRWWNRSHPYDRLPTNEPEPLRETSFQEAAGPEETRIDIAEDEINAGEGAAQAETSFSTGVEETALELGEAATETTGLLGGATAGSAAAGTAGTLGTVAATAAGGAALAGIGIGIKKLIDHTSSKGAVLPGTDFVGPGNPIDPKPARSETDQIAKEHDLGYEDLLHRAKSQYFTEEDFKTEVYKLDDEAIHRFSEEYQKSGTWQAFVGKYGLKAKRLIEDVIGGPVYPQQPKKQPPRAEEEEVAPATPTADDILDELPEGNPEDIDDFDVDQLPSTTQEHHPTTDLAAQPGRSTDPDPEPVSNPIDSTPPDEGDSSSMSAPLTPPITPDKTQDKGKGKRGGGGRPPKSSGGKRSRMAGTSLPGAGADIAGEGGGQAIIPIPRPITTPHNNFIIFNKVHRFLTYGLANVVIPITRTVNDVTYVDNFVITSLGRLPVDRPFLYMNPNEFAQLPPGSCIEECNVRVTAFTPRIAFQTNSSNTGLATLNQNQFILHATGLNIKTQGVDVRPKEFQSNEPMVVTSIDELGAIRDENLFEDYVKEFYGDKSVPNHVPRHQFGIPYPLKNYFALVLQQNGTADNPGYECLQSHVNEIRCNGPPGEIVEYNYKPQLGLIKKAIPAVYTGVPSAVGGNSTLSCPAGAGNSQYRTADFTMTNNVLRGDSETFKDTVVSNTEWTIATQIEKSQILHAGAFPSYTPRAQPSLHIGVKPVHALTTANLDDNLNNANFTDTQAYFIVEAACKVRLQYPSIRPLFNGPNTIPDNQIYSSSTLQYTHAVGKSTIMGLQQK</sequence>
<evidence type="ECO:0000256" key="2">
    <source>
        <dbReference type="ARBA" id="ARBA00022431"/>
    </source>
</evidence>